<dbReference type="InterPro" id="IPR012334">
    <property type="entry name" value="Pectin_lyas_fold"/>
</dbReference>
<dbReference type="InterPro" id="IPR059226">
    <property type="entry name" value="Choice_anch_Q_dom"/>
</dbReference>
<gene>
    <name evidence="9" type="ORF">S06H3_12237</name>
</gene>
<feature type="non-terminal residue" evidence="9">
    <location>
        <position position="1"/>
    </location>
</feature>
<feature type="domain" description="Right handed beta helix" evidence="8">
    <location>
        <begin position="58"/>
        <end position="209"/>
    </location>
</feature>
<keyword evidence="7" id="KW-0998">Cell outer membrane</keyword>
<evidence type="ECO:0000256" key="6">
    <source>
        <dbReference type="ARBA" id="ARBA00023136"/>
    </source>
</evidence>
<dbReference type="AlphaFoldDB" id="X1KH80"/>
<dbReference type="EMBL" id="BARV01005997">
    <property type="protein sequence ID" value="GAI06422.1"/>
    <property type="molecule type" value="Genomic_DNA"/>
</dbReference>
<comment type="subcellular location">
    <subcellularLocation>
        <location evidence="1">Cell envelope</location>
    </subcellularLocation>
    <subcellularLocation>
        <location evidence="2">Cell outer membrane</location>
    </subcellularLocation>
    <subcellularLocation>
        <location evidence="3">Secreted</location>
    </subcellularLocation>
</comment>
<dbReference type="GO" id="GO:0009279">
    <property type="term" value="C:cell outer membrane"/>
    <property type="evidence" value="ECO:0007669"/>
    <property type="project" value="UniProtKB-SubCell"/>
</dbReference>
<dbReference type="InterPro" id="IPR006626">
    <property type="entry name" value="PbH1"/>
</dbReference>
<keyword evidence="4" id="KW-0964">Secreted</keyword>
<dbReference type="GO" id="GO:0005576">
    <property type="term" value="C:extracellular region"/>
    <property type="evidence" value="ECO:0007669"/>
    <property type="project" value="UniProtKB-SubCell"/>
</dbReference>
<evidence type="ECO:0000256" key="5">
    <source>
        <dbReference type="ARBA" id="ARBA00022729"/>
    </source>
</evidence>
<dbReference type="Gene3D" id="2.60.40.10">
    <property type="entry name" value="Immunoglobulins"/>
    <property type="match status" value="1"/>
</dbReference>
<dbReference type="InterPro" id="IPR003368">
    <property type="entry name" value="POMP_repeat"/>
</dbReference>
<feature type="non-terminal residue" evidence="9">
    <location>
        <position position="504"/>
    </location>
</feature>
<dbReference type="InterPro" id="IPR013783">
    <property type="entry name" value="Ig-like_fold"/>
</dbReference>
<keyword evidence="5" id="KW-0732">Signal</keyword>
<dbReference type="InterPro" id="IPR039448">
    <property type="entry name" value="Beta_helix"/>
</dbReference>
<evidence type="ECO:0000259" key="8">
    <source>
        <dbReference type="Pfam" id="PF13229"/>
    </source>
</evidence>
<dbReference type="Pfam" id="PF02415">
    <property type="entry name" value="Chlam_PMP"/>
    <property type="match status" value="1"/>
</dbReference>
<evidence type="ECO:0000313" key="9">
    <source>
        <dbReference type="EMBL" id="GAI06422.1"/>
    </source>
</evidence>
<proteinExistence type="predicted"/>
<evidence type="ECO:0000256" key="7">
    <source>
        <dbReference type="ARBA" id="ARBA00023237"/>
    </source>
</evidence>
<evidence type="ECO:0000256" key="1">
    <source>
        <dbReference type="ARBA" id="ARBA00004196"/>
    </source>
</evidence>
<protein>
    <recommendedName>
        <fullName evidence="8">Right handed beta helix domain-containing protein</fullName>
    </recommendedName>
</protein>
<dbReference type="NCBIfam" id="NF041518">
    <property type="entry name" value="choice_anch_Q"/>
    <property type="match status" value="1"/>
</dbReference>
<dbReference type="Gene3D" id="2.160.20.10">
    <property type="entry name" value="Single-stranded right-handed beta-helix, Pectin lyase-like"/>
    <property type="match status" value="1"/>
</dbReference>
<evidence type="ECO:0000256" key="4">
    <source>
        <dbReference type="ARBA" id="ARBA00022525"/>
    </source>
</evidence>
<evidence type="ECO:0000256" key="3">
    <source>
        <dbReference type="ARBA" id="ARBA00004613"/>
    </source>
</evidence>
<dbReference type="Pfam" id="PF13229">
    <property type="entry name" value="Beta_helix"/>
    <property type="match status" value="1"/>
</dbReference>
<comment type="caution">
    <text evidence="9">The sequence shown here is derived from an EMBL/GenBank/DDBJ whole genome shotgun (WGS) entry which is preliminary data.</text>
</comment>
<dbReference type="SMART" id="SM00710">
    <property type="entry name" value="PbH1"/>
    <property type="match status" value="4"/>
</dbReference>
<evidence type="ECO:0000256" key="2">
    <source>
        <dbReference type="ARBA" id="ARBA00004442"/>
    </source>
</evidence>
<dbReference type="PANTHER" id="PTHR11319">
    <property type="entry name" value="G PROTEIN-COUPLED RECEPTOR-RELATED"/>
    <property type="match status" value="1"/>
</dbReference>
<organism evidence="9">
    <name type="scientific">marine sediment metagenome</name>
    <dbReference type="NCBI Taxonomy" id="412755"/>
    <lineage>
        <taxon>unclassified sequences</taxon>
        <taxon>metagenomes</taxon>
        <taxon>ecological metagenomes</taxon>
    </lineage>
</organism>
<name>X1KH80_9ZZZZ</name>
<reference evidence="9" key="1">
    <citation type="journal article" date="2014" name="Front. Microbiol.">
        <title>High frequency of phylogenetically diverse reductive dehalogenase-homologous genes in deep subseafloor sedimentary metagenomes.</title>
        <authorList>
            <person name="Kawai M."/>
            <person name="Futagami T."/>
            <person name="Toyoda A."/>
            <person name="Takaki Y."/>
            <person name="Nishi S."/>
            <person name="Hori S."/>
            <person name="Arai W."/>
            <person name="Tsubouchi T."/>
            <person name="Morono Y."/>
            <person name="Uchiyama I."/>
            <person name="Ito T."/>
            <person name="Fujiyama A."/>
            <person name="Inagaki F."/>
            <person name="Takami H."/>
        </authorList>
    </citation>
    <scope>NUCLEOTIDE SEQUENCE</scope>
    <source>
        <strain evidence="9">Expedition CK06-06</strain>
    </source>
</reference>
<sequence length="504" mass="54205">IFAFLAVSVPAATIYVDANGTGDYTTIQAAINAANDDDTVLVADGVYTGKGNRDIDFRGKAITVRSENGPNNCIIDCNGTEVYPHRGFYFYSGEDANSIVDGFTITNGYAMWGGGIYCNQSSPTVVNCTFSGNLVYSSSCGDPRVAYGGGMYNYGGSPTITNCTFSGNSAYGSYYVHGGGMFNHGGSPKITNCTFSGNSAYGIDHVYGSVCGGGILTRNGNPTLTNCIFIGNSADYGGAIYDYKSNKAMVTNCILYDDRALYGNEIVLNDSVVDVNYSNVEGGQADVYVESDCVLNWGPGNLDVDPCFVEAGYWDPNGTPDDTNDDFWVEGDYHLSPESLCINAGDPNFIAEPNETDLDGLPRVIGGRIDMGAYEFNHQPVADAGPNQIAYAFIDGYADVNLDGSGSYDDDNDVLDYYWFWTIDSNDYEANGVSPTISLPVGEHTIELVVDDDIDLSEPNHCTVTVIAPLQARFFCIPRTLNRKAWYPKSVLALISMPPGIRKA</sequence>
<keyword evidence="6" id="KW-0472">Membrane</keyword>
<dbReference type="PANTHER" id="PTHR11319:SF35">
    <property type="entry name" value="OUTER MEMBRANE PROTEIN PMPC-RELATED"/>
    <property type="match status" value="1"/>
</dbReference>
<accession>X1KH80</accession>
<dbReference type="InterPro" id="IPR011050">
    <property type="entry name" value="Pectin_lyase_fold/virulence"/>
</dbReference>
<dbReference type="SUPFAM" id="SSF51126">
    <property type="entry name" value="Pectin lyase-like"/>
    <property type="match status" value="1"/>
</dbReference>